<evidence type="ECO:0000313" key="5">
    <source>
        <dbReference type="Proteomes" id="UP001059252"/>
    </source>
</evidence>
<accession>A0ABY5RCG8</accession>
<feature type="compositionally biased region" description="Basic and acidic residues" evidence="1">
    <location>
        <begin position="79"/>
        <end position="94"/>
    </location>
</feature>
<feature type="domain" description="DUF31" evidence="3">
    <location>
        <begin position="348"/>
        <end position="760"/>
    </location>
</feature>
<dbReference type="Pfam" id="PF01732">
    <property type="entry name" value="Mycop_pep_DUF31"/>
    <property type="match status" value="1"/>
</dbReference>
<feature type="signal peptide" evidence="2">
    <location>
        <begin position="1"/>
        <end position="25"/>
    </location>
</feature>
<dbReference type="InterPro" id="IPR022382">
    <property type="entry name" value="Mycoplasma_peptidase_DUF31"/>
</dbReference>
<feature type="compositionally biased region" description="Basic and acidic residues" evidence="1">
    <location>
        <begin position="34"/>
        <end position="51"/>
    </location>
</feature>
<feature type="region of interest" description="Disordered" evidence="1">
    <location>
        <begin position="170"/>
        <end position="192"/>
    </location>
</feature>
<proteinExistence type="predicted"/>
<name>A0ABY5RCG8_9MOLU</name>
<dbReference type="Proteomes" id="UP001059252">
    <property type="component" value="Chromosome"/>
</dbReference>
<evidence type="ECO:0000256" key="1">
    <source>
        <dbReference type="SAM" id="MobiDB-lite"/>
    </source>
</evidence>
<dbReference type="PROSITE" id="PS51257">
    <property type="entry name" value="PROKAR_LIPOPROTEIN"/>
    <property type="match status" value="1"/>
</dbReference>
<feature type="region of interest" description="Disordered" evidence="1">
    <location>
        <begin position="31"/>
        <end position="143"/>
    </location>
</feature>
<evidence type="ECO:0000256" key="2">
    <source>
        <dbReference type="SAM" id="SignalP"/>
    </source>
</evidence>
<evidence type="ECO:0000259" key="3">
    <source>
        <dbReference type="Pfam" id="PF01732"/>
    </source>
</evidence>
<gene>
    <name evidence="4" type="ORF">NV226_01220</name>
</gene>
<dbReference type="RefSeq" id="WP_258211084.1">
    <property type="nucleotide sequence ID" value="NZ_CP102734.1"/>
</dbReference>
<dbReference type="EMBL" id="CP102734">
    <property type="protein sequence ID" value="UVD81910.1"/>
    <property type="molecule type" value="Genomic_DNA"/>
</dbReference>
<evidence type="ECO:0000313" key="4">
    <source>
        <dbReference type="EMBL" id="UVD81910.1"/>
    </source>
</evidence>
<keyword evidence="5" id="KW-1185">Reference proteome</keyword>
<feature type="compositionally biased region" description="Polar residues" evidence="1">
    <location>
        <begin position="95"/>
        <end position="110"/>
    </location>
</feature>
<feature type="chain" id="PRO_5045425724" description="DUF31 domain-containing protein" evidence="2">
    <location>
        <begin position="26"/>
        <end position="819"/>
    </location>
</feature>
<keyword evidence="2" id="KW-0732">Signal</keyword>
<reference evidence="4" key="1">
    <citation type="submission" date="2022-08" db="EMBL/GenBank/DDBJ databases">
        <title>Complete genome of Mycoplasma iguanae type strain 2327.</title>
        <authorList>
            <person name="Spergser J."/>
        </authorList>
    </citation>
    <scope>NUCLEOTIDE SEQUENCE</scope>
    <source>
        <strain evidence="4">2327</strain>
    </source>
</reference>
<feature type="compositionally biased region" description="Basic and acidic residues" evidence="1">
    <location>
        <begin position="115"/>
        <end position="131"/>
    </location>
</feature>
<protein>
    <recommendedName>
        <fullName evidence="3">DUF31 domain-containing protein</fullName>
    </recommendedName>
</protein>
<organism evidence="4 5">
    <name type="scientific">Mycoplasma iguanae</name>
    <dbReference type="NCBI Taxonomy" id="292461"/>
    <lineage>
        <taxon>Bacteria</taxon>
        <taxon>Bacillati</taxon>
        <taxon>Mycoplasmatota</taxon>
        <taxon>Mollicutes</taxon>
        <taxon>Mycoplasmataceae</taxon>
        <taxon>Mycoplasma</taxon>
    </lineage>
</organism>
<sequence length="819" mass="92838">MKKSKKITFLSYSFSLLSLSGLILSSCTSYTLVDKNREKNDKKSANTENENKNATNDSNEEKIPPSVESNPEQPNDPTPDEKSNPEQEIKEPKTEQSSAESHNTTPTEPETSAPKIDEKQEEKKSDPESENKPATPPNNTDLWDLSKYYFEDYGFDAGRRFPNAYPSIPVENTPKIEEEKPAEPEIVSKPSSDYEFDRNQLRDFVKNNSSGYTAKAVADALKEKKEQADDVEFLNKLIKAKTGNNKNFNWSDISNFNFIIDNEQGKLVISFLFVGENHEKVEITLTTADGLKTVADLYDHIKKLSMNLDVIYASVALGTTSENPDYTDSAINNANGVLLPSQLNDGSQYINVSGGSGTAWILDRIVQENDEDSDTLTYLVGTNVHVGSYANAFIGTYQISDPKNPDQPKEVNIALDPLAISYQWRRNYKNPRKYHNGFVGTFSNPNDVALVTNLQFGTSVLRRNTSFINQINDLRRGRNQSLKTWFKSNDLLEQQKAQFLDSIFYQPQHQTEVTVGGNTFTYNSLGSDFIVLKMTLNKKDLRQKWNELWTAFTNKTEKDLFLKISNNKVLDMNQEFYSGGYPGYSTSNNSSMDQYIYRQEKYNAMRHGVGNFWKATTLSPFTGKLKSLLTPNLNFEEGLDPESYYPNTELITGQLPRRVNENDLLLYIDKYTNQADFEKIWKNRVNVNEEIDGNQMPENQFENTIAAQLNARDKGENKILIKKVYSTAKRHLVEADEFVKGGSSGSMVIDAKMRIVGILSAVVPGYITQGYKNGIFYDFNNTYSKIKGNMHYGAEITKKIKDQSIKTVLLNNEDEQKQD</sequence>
<feature type="compositionally biased region" description="Basic and acidic residues" evidence="1">
    <location>
        <begin position="174"/>
        <end position="183"/>
    </location>
</feature>